<comment type="catalytic activity">
    <reaction evidence="6">
        <text>2 a quinone + NADH + H(+) = 2 a 1,4-benzosemiquinone + NAD(+)</text>
        <dbReference type="Rhea" id="RHEA:65952"/>
        <dbReference type="ChEBI" id="CHEBI:15378"/>
        <dbReference type="ChEBI" id="CHEBI:57540"/>
        <dbReference type="ChEBI" id="CHEBI:57945"/>
        <dbReference type="ChEBI" id="CHEBI:132124"/>
        <dbReference type="ChEBI" id="CHEBI:134225"/>
    </reaction>
</comment>
<keyword evidence="4 6" id="KW-0520">NAD</keyword>
<evidence type="ECO:0000259" key="7">
    <source>
        <dbReference type="Pfam" id="PF02525"/>
    </source>
</evidence>
<dbReference type="SUPFAM" id="SSF52218">
    <property type="entry name" value="Flavoproteins"/>
    <property type="match status" value="1"/>
</dbReference>
<evidence type="ECO:0000256" key="6">
    <source>
        <dbReference type="HAMAP-Rule" id="MF_01216"/>
    </source>
</evidence>
<keyword evidence="1 6" id="KW-0285">Flavoprotein</keyword>
<evidence type="ECO:0000256" key="5">
    <source>
        <dbReference type="ARBA" id="ARBA00048542"/>
    </source>
</evidence>
<dbReference type="PANTHER" id="PTHR43741:SF4">
    <property type="entry name" value="FMN-DEPENDENT NADH:QUINONE OXIDOREDUCTASE"/>
    <property type="match status" value="1"/>
</dbReference>
<comment type="similarity">
    <text evidence="6">Belongs to the azoreductase type 1 family.</text>
</comment>
<dbReference type="InterPro" id="IPR029039">
    <property type="entry name" value="Flavoprotein-like_sf"/>
</dbReference>
<comment type="caution">
    <text evidence="8">The sequence shown here is derived from an EMBL/GenBank/DDBJ whole genome shotgun (WGS) entry which is preliminary data.</text>
</comment>
<organism evidence="8 9">
    <name type="scientific">Albidovulum denitrificans</name>
    <dbReference type="NCBI Taxonomy" id="404881"/>
    <lineage>
        <taxon>Bacteria</taxon>
        <taxon>Pseudomonadati</taxon>
        <taxon>Pseudomonadota</taxon>
        <taxon>Alphaproteobacteria</taxon>
        <taxon>Rhodobacterales</taxon>
        <taxon>Paracoccaceae</taxon>
        <taxon>Albidovulum</taxon>
    </lineage>
</organism>
<dbReference type="Gene3D" id="3.40.50.360">
    <property type="match status" value="1"/>
</dbReference>
<comment type="catalytic activity">
    <reaction evidence="5">
        <text>N,N-dimethyl-1,4-phenylenediamine + anthranilate + 2 NAD(+) = 2-(4-dimethylaminophenyl)diazenylbenzoate + 2 NADH + 2 H(+)</text>
        <dbReference type="Rhea" id="RHEA:55872"/>
        <dbReference type="ChEBI" id="CHEBI:15378"/>
        <dbReference type="ChEBI" id="CHEBI:15783"/>
        <dbReference type="ChEBI" id="CHEBI:16567"/>
        <dbReference type="ChEBI" id="CHEBI:57540"/>
        <dbReference type="ChEBI" id="CHEBI:57945"/>
        <dbReference type="ChEBI" id="CHEBI:71579"/>
        <dbReference type="EC" id="1.7.1.17"/>
    </reaction>
    <physiologicalReaction direction="right-to-left" evidence="5">
        <dbReference type="Rhea" id="RHEA:55874"/>
    </physiologicalReaction>
</comment>
<accession>A0A2S8RZ09</accession>
<dbReference type="InterPro" id="IPR050104">
    <property type="entry name" value="FMN-dep_NADH:Q_OxRdtase_AzoR1"/>
</dbReference>
<gene>
    <name evidence="6" type="primary">azoR</name>
    <name evidence="8" type="ORF">LX70_03765</name>
</gene>
<dbReference type="GO" id="GO:0016652">
    <property type="term" value="F:oxidoreductase activity, acting on NAD(P)H as acceptor"/>
    <property type="evidence" value="ECO:0007669"/>
    <property type="project" value="UniProtKB-UniRule"/>
</dbReference>
<comment type="cofactor">
    <cofactor evidence="6">
        <name>FMN</name>
        <dbReference type="ChEBI" id="CHEBI:58210"/>
    </cofactor>
    <text evidence="6">Binds 1 FMN per subunit.</text>
</comment>
<sequence length="208" mass="22555">MTKSLLFLTFSPRSDSTSSALARAFVDQWAAANPDAPVVEHDLGQTPIAGPDQPWIEANMTPKDQRSTAHHAALAASDKAIAELHAATHVVLATPMFNFSAPWQLKGYIDNLVRVNETFGFDPKTGPTPLLDPKKKMKVIWSSAFDYTAGTDMNALDQLTPYISTIFGFMGLRDISFVASGNAWAPAEVAQQFRCKAQTELGNAAAAW</sequence>
<dbReference type="EC" id="1.6.5.-" evidence="6"/>
<evidence type="ECO:0000313" key="9">
    <source>
        <dbReference type="Proteomes" id="UP000238338"/>
    </source>
</evidence>
<keyword evidence="9" id="KW-1185">Reference proteome</keyword>
<dbReference type="InterPro" id="IPR023048">
    <property type="entry name" value="NADH:quinone_OxRdtase_FMN_depd"/>
</dbReference>
<dbReference type="HAMAP" id="MF_01216">
    <property type="entry name" value="Azoreductase_type1"/>
    <property type="match status" value="1"/>
</dbReference>
<keyword evidence="2 6" id="KW-0288">FMN</keyword>
<reference evidence="8 9" key="1">
    <citation type="submission" date="2018-02" db="EMBL/GenBank/DDBJ databases">
        <title>Genomic Encyclopedia of Archaeal and Bacterial Type Strains, Phase II (KMG-II): from individual species to whole genera.</title>
        <authorList>
            <person name="Goeker M."/>
        </authorList>
    </citation>
    <scope>NUCLEOTIDE SEQUENCE [LARGE SCALE GENOMIC DNA]</scope>
    <source>
        <strain evidence="8 9">DSM 18921</strain>
    </source>
</reference>
<dbReference type="Proteomes" id="UP000238338">
    <property type="component" value="Unassembled WGS sequence"/>
</dbReference>
<dbReference type="GO" id="GO:0010181">
    <property type="term" value="F:FMN binding"/>
    <property type="evidence" value="ECO:0007669"/>
    <property type="project" value="UniProtKB-UniRule"/>
</dbReference>
<feature type="binding site" evidence="6">
    <location>
        <position position="11"/>
    </location>
    <ligand>
        <name>FMN</name>
        <dbReference type="ChEBI" id="CHEBI:58210"/>
    </ligand>
</feature>
<protein>
    <recommendedName>
        <fullName evidence="6">FMN dependent NADH:quinone oxidoreductase</fullName>
        <ecNumber evidence="6">1.6.5.-</ecNumber>
    </recommendedName>
    <alternativeName>
        <fullName evidence="6">Azo-dye reductase</fullName>
    </alternativeName>
    <alternativeName>
        <fullName evidence="6">FMN-dependent NADH-azo compound oxidoreductase</fullName>
    </alternativeName>
    <alternativeName>
        <fullName evidence="6">FMN-dependent NADH-azoreductase</fullName>
        <ecNumber evidence="6">1.7.1.17</ecNumber>
    </alternativeName>
</protein>
<feature type="domain" description="Flavodoxin-like fold" evidence="7">
    <location>
        <begin position="4"/>
        <end position="192"/>
    </location>
</feature>
<comment type="function">
    <text evidence="6">Quinone reductase that provides resistance to thiol-specific stress caused by electrophilic quinones.</text>
</comment>
<proteinExistence type="inferred from homology"/>
<dbReference type="GO" id="GO:0016655">
    <property type="term" value="F:oxidoreductase activity, acting on NAD(P)H, quinone or similar compound as acceptor"/>
    <property type="evidence" value="ECO:0007669"/>
    <property type="project" value="InterPro"/>
</dbReference>
<evidence type="ECO:0000256" key="4">
    <source>
        <dbReference type="ARBA" id="ARBA00023027"/>
    </source>
</evidence>
<name>A0A2S8RZ09_9RHOB</name>
<evidence type="ECO:0000256" key="2">
    <source>
        <dbReference type="ARBA" id="ARBA00022643"/>
    </source>
</evidence>
<evidence type="ECO:0000313" key="8">
    <source>
        <dbReference type="EMBL" id="PQV53758.1"/>
    </source>
</evidence>
<comment type="function">
    <text evidence="6">Also exhibits azoreductase activity. Catalyzes the reductive cleavage of the azo bond in aromatic azo compounds to the corresponding amines.</text>
</comment>
<evidence type="ECO:0000256" key="3">
    <source>
        <dbReference type="ARBA" id="ARBA00023002"/>
    </source>
</evidence>
<dbReference type="RefSeq" id="WP_170076254.1">
    <property type="nucleotide sequence ID" value="NZ_PVEP01000012.1"/>
</dbReference>
<keyword evidence="3 6" id="KW-0560">Oxidoreductase</keyword>
<dbReference type="AlphaFoldDB" id="A0A2S8RZ09"/>
<dbReference type="GO" id="GO:0009055">
    <property type="term" value="F:electron transfer activity"/>
    <property type="evidence" value="ECO:0007669"/>
    <property type="project" value="UniProtKB-UniRule"/>
</dbReference>
<feature type="binding site" evidence="6">
    <location>
        <begin position="16"/>
        <end position="18"/>
    </location>
    <ligand>
        <name>FMN</name>
        <dbReference type="ChEBI" id="CHEBI:58210"/>
    </ligand>
</feature>
<dbReference type="InterPro" id="IPR003680">
    <property type="entry name" value="Flavodoxin_fold"/>
</dbReference>
<comment type="caution">
    <text evidence="6">Lacks conserved residue(s) required for the propagation of feature annotation.</text>
</comment>
<comment type="subunit">
    <text evidence="6">Homodimer.</text>
</comment>
<dbReference type="EMBL" id="PVEP01000012">
    <property type="protein sequence ID" value="PQV53758.1"/>
    <property type="molecule type" value="Genomic_DNA"/>
</dbReference>
<dbReference type="EC" id="1.7.1.17" evidence="6"/>
<evidence type="ECO:0000256" key="1">
    <source>
        <dbReference type="ARBA" id="ARBA00022630"/>
    </source>
</evidence>
<dbReference type="PANTHER" id="PTHR43741">
    <property type="entry name" value="FMN-DEPENDENT NADH-AZOREDUCTASE 1"/>
    <property type="match status" value="1"/>
</dbReference>
<dbReference type="Pfam" id="PF02525">
    <property type="entry name" value="Flavodoxin_2"/>
    <property type="match status" value="1"/>
</dbReference>